<feature type="non-terminal residue" evidence="1">
    <location>
        <position position="247"/>
    </location>
</feature>
<dbReference type="PANTHER" id="PTHR37984:SF5">
    <property type="entry name" value="PROTEIN NYNRIN-LIKE"/>
    <property type="match status" value="1"/>
</dbReference>
<dbReference type="STRING" id="49451.A0A314L6Y5"/>
<dbReference type="InterPro" id="IPR043502">
    <property type="entry name" value="DNA/RNA_pol_sf"/>
</dbReference>
<evidence type="ECO:0000313" key="2">
    <source>
        <dbReference type="Proteomes" id="UP000187609"/>
    </source>
</evidence>
<dbReference type="SUPFAM" id="SSF56672">
    <property type="entry name" value="DNA/RNA polymerases"/>
    <property type="match status" value="2"/>
</dbReference>
<keyword evidence="2" id="KW-1185">Reference proteome</keyword>
<protein>
    <submittedName>
        <fullName evidence="1">Mitochondrial protein</fullName>
    </submittedName>
</protein>
<accession>A0A314L6Y5</accession>
<feature type="non-terminal residue" evidence="1">
    <location>
        <position position="1"/>
    </location>
</feature>
<proteinExistence type="predicted"/>
<reference evidence="1" key="1">
    <citation type="submission" date="2016-11" db="EMBL/GenBank/DDBJ databases">
        <title>The genome of Nicotiana attenuata.</title>
        <authorList>
            <person name="Xu S."/>
            <person name="Brockmoeller T."/>
            <person name="Gaquerel E."/>
            <person name="Navarro A."/>
            <person name="Kuhl H."/>
            <person name="Gase K."/>
            <person name="Ling Z."/>
            <person name="Zhou W."/>
            <person name="Kreitzer C."/>
            <person name="Stanke M."/>
            <person name="Tang H."/>
            <person name="Lyons E."/>
            <person name="Pandey P."/>
            <person name="Pandey S.P."/>
            <person name="Timmermann B."/>
            <person name="Baldwin I.T."/>
        </authorList>
    </citation>
    <scope>NUCLEOTIDE SEQUENCE [LARGE SCALE GENOMIC DNA]</scope>
    <source>
        <strain evidence="1">UT</strain>
    </source>
</reference>
<organism evidence="1 2">
    <name type="scientific">Nicotiana attenuata</name>
    <name type="common">Coyote tobacco</name>
    <dbReference type="NCBI Taxonomy" id="49451"/>
    <lineage>
        <taxon>Eukaryota</taxon>
        <taxon>Viridiplantae</taxon>
        <taxon>Streptophyta</taxon>
        <taxon>Embryophyta</taxon>
        <taxon>Tracheophyta</taxon>
        <taxon>Spermatophyta</taxon>
        <taxon>Magnoliopsida</taxon>
        <taxon>eudicotyledons</taxon>
        <taxon>Gunneridae</taxon>
        <taxon>Pentapetalae</taxon>
        <taxon>asterids</taxon>
        <taxon>lamiids</taxon>
        <taxon>Solanales</taxon>
        <taxon>Solanaceae</taxon>
        <taxon>Nicotianoideae</taxon>
        <taxon>Nicotianeae</taxon>
        <taxon>Nicotiana</taxon>
    </lineage>
</organism>
<dbReference type="EMBL" id="MJEQ01000315">
    <property type="protein sequence ID" value="OIT37390.1"/>
    <property type="molecule type" value="Genomic_DNA"/>
</dbReference>
<sequence length="247" mass="28156">LLYWEELVKALQENFGPAEFQNPDEYLCNIRQTGSLPGLTITQDYYPFSIGGADLVFGIKWLASLNTIQANWKDMFIIFNWQGKRYKLQGVRSANSATTSLQVYNKISETPGNPIQMLLQEFQSVFNEPTSLPPFRAHSHAISLLPNSKPPNIRPYRYPHAQKTEIENQVAALLEEGVAVDPEKISAVVEWPLPKNVKELRGFLGLTGYYRRFVKNYGIIARPLTDLTKKDAFTWYSKAGEAFQHLK</sequence>
<gene>
    <name evidence="1" type="ORF">A4A49_64337</name>
</gene>
<comment type="caution">
    <text evidence="1">The sequence shown here is derived from an EMBL/GenBank/DDBJ whole genome shotgun (WGS) entry which is preliminary data.</text>
</comment>
<evidence type="ECO:0000313" key="1">
    <source>
        <dbReference type="EMBL" id="OIT37390.1"/>
    </source>
</evidence>
<dbReference type="PANTHER" id="PTHR37984">
    <property type="entry name" value="PROTEIN CBG26694"/>
    <property type="match status" value="1"/>
</dbReference>
<dbReference type="AlphaFoldDB" id="A0A314L6Y5"/>
<dbReference type="Proteomes" id="UP000187609">
    <property type="component" value="Unassembled WGS sequence"/>
</dbReference>
<name>A0A314L6Y5_NICAT</name>
<dbReference type="InterPro" id="IPR050951">
    <property type="entry name" value="Retrovirus_Pol_polyprotein"/>
</dbReference>
<dbReference type="FunFam" id="3.30.70.270:FF:000020">
    <property type="entry name" value="Transposon Tf2-6 polyprotein-like Protein"/>
    <property type="match status" value="1"/>
</dbReference>
<dbReference type="Gene3D" id="3.30.70.270">
    <property type="match status" value="1"/>
</dbReference>
<dbReference type="InterPro" id="IPR043128">
    <property type="entry name" value="Rev_trsase/Diguanyl_cyclase"/>
</dbReference>